<organism evidence="2 3">
    <name type="scientific">Tetrahymena thermophila (strain SB210)</name>
    <dbReference type="NCBI Taxonomy" id="312017"/>
    <lineage>
        <taxon>Eukaryota</taxon>
        <taxon>Sar</taxon>
        <taxon>Alveolata</taxon>
        <taxon>Ciliophora</taxon>
        <taxon>Intramacronucleata</taxon>
        <taxon>Oligohymenophorea</taxon>
        <taxon>Hymenostomatida</taxon>
        <taxon>Tetrahymenina</taxon>
        <taxon>Tetrahymenidae</taxon>
        <taxon>Tetrahymena</taxon>
    </lineage>
</organism>
<dbReference type="KEGG" id="tet:TTHERM_00527430"/>
<keyword evidence="2" id="KW-0472">Membrane</keyword>
<accession>I7MK70</accession>
<dbReference type="RefSeq" id="XP_001028148.2">
    <property type="nucleotide sequence ID" value="XM_001028148.2"/>
</dbReference>
<name>I7MK70_TETTS</name>
<evidence type="ECO:0000256" key="1">
    <source>
        <dbReference type="SAM" id="MobiDB-lite"/>
    </source>
</evidence>
<dbReference type="GeneID" id="7839259"/>
<evidence type="ECO:0000313" key="3">
    <source>
        <dbReference type="Proteomes" id="UP000009168"/>
    </source>
</evidence>
<dbReference type="AlphaFoldDB" id="I7MK70"/>
<keyword evidence="2" id="KW-0812">Transmembrane</keyword>
<protein>
    <submittedName>
        <fullName evidence="2">Transmembrane protein, putative</fullName>
    </submittedName>
</protein>
<dbReference type="InParanoid" id="I7MK70"/>
<keyword evidence="3" id="KW-1185">Reference proteome</keyword>
<reference evidence="3" key="1">
    <citation type="journal article" date="2006" name="PLoS Biol.">
        <title>Macronuclear genome sequence of the ciliate Tetrahymena thermophila, a model eukaryote.</title>
        <authorList>
            <person name="Eisen J.A."/>
            <person name="Coyne R.S."/>
            <person name="Wu M."/>
            <person name="Wu D."/>
            <person name="Thiagarajan M."/>
            <person name="Wortman J.R."/>
            <person name="Badger J.H."/>
            <person name="Ren Q."/>
            <person name="Amedeo P."/>
            <person name="Jones K.M."/>
            <person name="Tallon L.J."/>
            <person name="Delcher A.L."/>
            <person name="Salzberg S.L."/>
            <person name="Silva J.C."/>
            <person name="Haas B.J."/>
            <person name="Majoros W.H."/>
            <person name="Farzad M."/>
            <person name="Carlton J.M."/>
            <person name="Smith R.K. Jr."/>
            <person name="Garg J."/>
            <person name="Pearlman R.E."/>
            <person name="Karrer K.M."/>
            <person name="Sun L."/>
            <person name="Manning G."/>
            <person name="Elde N.C."/>
            <person name="Turkewitz A.P."/>
            <person name="Asai D.J."/>
            <person name="Wilkes D.E."/>
            <person name="Wang Y."/>
            <person name="Cai H."/>
            <person name="Collins K."/>
            <person name="Stewart B.A."/>
            <person name="Lee S.R."/>
            <person name="Wilamowska K."/>
            <person name="Weinberg Z."/>
            <person name="Ruzzo W.L."/>
            <person name="Wloga D."/>
            <person name="Gaertig J."/>
            <person name="Frankel J."/>
            <person name="Tsao C.-C."/>
            <person name="Gorovsky M.A."/>
            <person name="Keeling P.J."/>
            <person name="Waller R.F."/>
            <person name="Patron N.J."/>
            <person name="Cherry J.M."/>
            <person name="Stover N.A."/>
            <person name="Krieger C.J."/>
            <person name="del Toro C."/>
            <person name="Ryder H.F."/>
            <person name="Williamson S.C."/>
            <person name="Barbeau R.A."/>
            <person name="Hamilton E.P."/>
            <person name="Orias E."/>
        </authorList>
    </citation>
    <scope>NUCLEOTIDE SEQUENCE [LARGE SCALE GENOMIC DNA]</scope>
    <source>
        <strain evidence="3">SB210</strain>
    </source>
</reference>
<sequence>MKSIFFYLILKANYSCALNFLIINNSILKQKNQKNKFKKIMKIILFAIIAFSCVKAQDYDQKFIDCLEKNICSMSPKCDQNDQECQKENQRIEICSKSCIRSINSYKDIADCIQSKCKSKVTTEQLVDLRVKCLQEAFTRDETDQTTNKPSDPQNPSKPLNPSDNIKQSQNSSSKFITLAMYLLHIALFIMF</sequence>
<dbReference type="EMBL" id="GG662209">
    <property type="protein sequence ID" value="EAS07906.2"/>
    <property type="molecule type" value="Genomic_DNA"/>
</dbReference>
<evidence type="ECO:0000313" key="2">
    <source>
        <dbReference type="EMBL" id="EAS07906.2"/>
    </source>
</evidence>
<proteinExistence type="predicted"/>
<gene>
    <name evidence="2" type="ORF">TTHERM_00527430</name>
</gene>
<feature type="region of interest" description="Disordered" evidence="1">
    <location>
        <begin position="142"/>
        <end position="169"/>
    </location>
</feature>
<dbReference type="Proteomes" id="UP000009168">
    <property type="component" value="Unassembled WGS sequence"/>
</dbReference>
<feature type="compositionally biased region" description="Polar residues" evidence="1">
    <location>
        <begin position="145"/>
        <end position="169"/>
    </location>
</feature>